<dbReference type="Proteomes" id="UP001642483">
    <property type="component" value="Unassembled WGS sequence"/>
</dbReference>
<evidence type="ECO:0000259" key="4">
    <source>
        <dbReference type="SMART" id="SM00198"/>
    </source>
</evidence>
<dbReference type="SUPFAM" id="SSF55797">
    <property type="entry name" value="PR-1-like"/>
    <property type="match status" value="1"/>
</dbReference>
<gene>
    <name evidence="5" type="ORF">CVLEPA_LOCUS21525</name>
</gene>
<comment type="similarity">
    <text evidence="1">Belongs to the CRISP family.</text>
</comment>
<protein>
    <recommendedName>
        <fullName evidence="4">SCP domain-containing protein</fullName>
    </recommendedName>
</protein>
<keyword evidence="3" id="KW-0472">Membrane</keyword>
<dbReference type="PRINTS" id="PR00838">
    <property type="entry name" value="V5ALLERGEN"/>
</dbReference>
<feature type="transmembrane region" description="Helical" evidence="3">
    <location>
        <begin position="84"/>
        <end position="105"/>
    </location>
</feature>
<sequence length="437" mass="49543">MFGQTIIYKAALAQRRFLLHSIRRAATQVKTRIEKPAEIGWTTKSREEFERVFPGVAAKQAHHLRMIKEHHLPVHRSGGRSNDVVNSMFYGATAVLFAYFMYLYYEMIKSVLLPAFTFGEVTKHERNAQSSNFRVKRFAGSLEANLTLTQDEIDKFVDDHNMHRSSATASNMLRMTWDDDIARFASFYASQCNFAHSDNRDRELATSFPSLGENLYITLTSSDDWSSLRRSLPSVVTAWHNEINYYDYDTQICQEEKQCGHYTQVVWANSFKVGCGAAICTSTDERYLFSMLVSCNYGPPGNFLNPTTNRVEKPFQLGPPCSLCSVGDACIDNLCSNVELDPPSSTTTNPESPITTGRTTTTNSPAPSTTLTSSSEPSTATSYPTTPTGNPSSTPPTQSRNDIYEKWREEYEEWRIYYRQWKEAFEAWTEGQLGTRN</sequence>
<keyword evidence="6" id="KW-1185">Reference proteome</keyword>
<comment type="caution">
    <text evidence="5">The sequence shown here is derived from an EMBL/GenBank/DDBJ whole genome shotgun (WGS) entry which is preliminary data.</text>
</comment>
<dbReference type="InterPro" id="IPR014044">
    <property type="entry name" value="CAP_dom"/>
</dbReference>
<evidence type="ECO:0000313" key="5">
    <source>
        <dbReference type="EMBL" id="CAK8689538.1"/>
    </source>
</evidence>
<evidence type="ECO:0000256" key="3">
    <source>
        <dbReference type="SAM" id="Phobius"/>
    </source>
</evidence>
<dbReference type="InterPro" id="IPR001283">
    <property type="entry name" value="CRISP-related"/>
</dbReference>
<dbReference type="EMBL" id="CAWYQH010000108">
    <property type="protein sequence ID" value="CAK8689538.1"/>
    <property type="molecule type" value="Genomic_DNA"/>
</dbReference>
<evidence type="ECO:0000313" key="6">
    <source>
        <dbReference type="Proteomes" id="UP001642483"/>
    </source>
</evidence>
<feature type="region of interest" description="Disordered" evidence="2">
    <location>
        <begin position="341"/>
        <end position="402"/>
    </location>
</feature>
<dbReference type="SMART" id="SM00198">
    <property type="entry name" value="SCP"/>
    <property type="match status" value="1"/>
</dbReference>
<proteinExistence type="inferred from homology"/>
<dbReference type="PRINTS" id="PR00837">
    <property type="entry name" value="V5TPXLIKE"/>
</dbReference>
<feature type="domain" description="SCP" evidence="4">
    <location>
        <begin position="151"/>
        <end position="305"/>
    </location>
</feature>
<keyword evidence="3" id="KW-1133">Transmembrane helix</keyword>
<dbReference type="PANTHER" id="PTHR10334">
    <property type="entry name" value="CYSTEINE-RICH SECRETORY PROTEIN-RELATED"/>
    <property type="match status" value="1"/>
</dbReference>
<dbReference type="PROSITE" id="PS01010">
    <property type="entry name" value="CRISP_2"/>
    <property type="match status" value="1"/>
</dbReference>
<evidence type="ECO:0000256" key="1">
    <source>
        <dbReference type="ARBA" id="ARBA00009923"/>
    </source>
</evidence>
<feature type="compositionally biased region" description="Low complexity" evidence="2">
    <location>
        <begin position="342"/>
        <end position="399"/>
    </location>
</feature>
<dbReference type="Pfam" id="PF00188">
    <property type="entry name" value="CAP"/>
    <property type="match status" value="1"/>
</dbReference>
<dbReference type="InterPro" id="IPR018244">
    <property type="entry name" value="Allrgn_V5/Tpx1_CS"/>
</dbReference>
<dbReference type="InterPro" id="IPR035940">
    <property type="entry name" value="CAP_sf"/>
</dbReference>
<dbReference type="PROSITE" id="PS01009">
    <property type="entry name" value="CRISP_1"/>
    <property type="match status" value="1"/>
</dbReference>
<accession>A0ABP0GF09</accession>
<organism evidence="5 6">
    <name type="scientific">Clavelina lepadiformis</name>
    <name type="common">Light-bulb sea squirt</name>
    <name type="synonym">Ascidia lepadiformis</name>
    <dbReference type="NCBI Taxonomy" id="159417"/>
    <lineage>
        <taxon>Eukaryota</taxon>
        <taxon>Metazoa</taxon>
        <taxon>Chordata</taxon>
        <taxon>Tunicata</taxon>
        <taxon>Ascidiacea</taxon>
        <taxon>Aplousobranchia</taxon>
        <taxon>Clavelinidae</taxon>
        <taxon>Clavelina</taxon>
    </lineage>
</organism>
<evidence type="ECO:0000256" key="2">
    <source>
        <dbReference type="SAM" id="MobiDB-lite"/>
    </source>
</evidence>
<dbReference type="InterPro" id="IPR002413">
    <property type="entry name" value="V5_allergen-like"/>
</dbReference>
<dbReference type="Gene3D" id="3.40.33.10">
    <property type="entry name" value="CAP"/>
    <property type="match status" value="1"/>
</dbReference>
<reference evidence="5 6" key="1">
    <citation type="submission" date="2024-02" db="EMBL/GenBank/DDBJ databases">
        <authorList>
            <person name="Daric V."/>
            <person name="Darras S."/>
        </authorList>
    </citation>
    <scope>NUCLEOTIDE SEQUENCE [LARGE SCALE GENOMIC DNA]</scope>
</reference>
<name>A0ABP0GF09_CLALP</name>
<keyword evidence="3" id="KW-0812">Transmembrane</keyword>